<gene>
    <name evidence="1" type="ORF">DSLASN_14310</name>
</gene>
<evidence type="ECO:0000313" key="1">
    <source>
        <dbReference type="EMBL" id="BCS95799.1"/>
    </source>
</evidence>
<accession>A0ABN6F439</accession>
<keyword evidence="2" id="KW-1185">Reference proteome</keyword>
<dbReference type="Proteomes" id="UP001320148">
    <property type="component" value="Chromosome"/>
</dbReference>
<name>A0ABN6F439_9BACT</name>
<evidence type="ECO:0000313" key="2">
    <source>
        <dbReference type="Proteomes" id="UP001320148"/>
    </source>
</evidence>
<reference evidence="1 2" key="1">
    <citation type="submission" date="2021-02" db="EMBL/GenBank/DDBJ databases">
        <title>Complete genome of Desulfoluna sp. strain ASN36.</title>
        <authorList>
            <person name="Takahashi A."/>
            <person name="Kojima H."/>
            <person name="Fukui M."/>
        </authorList>
    </citation>
    <scope>NUCLEOTIDE SEQUENCE [LARGE SCALE GENOMIC DNA]</scope>
    <source>
        <strain evidence="1 2">ASN36</strain>
    </source>
</reference>
<proteinExistence type="predicted"/>
<organism evidence="1 2">
    <name type="scientific">Desulfoluna limicola</name>
    <dbReference type="NCBI Taxonomy" id="2810562"/>
    <lineage>
        <taxon>Bacteria</taxon>
        <taxon>Pseudomonadati</taxon>
        <taxon>Thermodesulfobacteriota</taxon>
        <taxon>Desulfobacteria</taxon>
        <taxon>Desulfobacterales</taxon>
        <taxon>Desulfolunaceae</taxon>
        <taxon>Desulfoluna</taxon>
    </lineage>
</organism>
<protein>
    <submittedName>
        <fullName evidence="1">Uncharacterized protein</fullName>
    </submittedName>
</protein>
<sequence length="83" mass="9264">MSNINETRIATGYHRKAFSWAYREKGFSRHPIRANDDFLTKGEVLVTEAATNAIPGASFHNPINLLNGSTAWTTSHLFQINST</sequence>
<dbReference type="EMBL" id="AP024488">
    <property type="protein sequence ID" value="BCS95799.1"/>
    <property type="molecule type" value="Genomic_DNA"/>
</dbReference>